<proteinExistence type="predicted"/>
<name>A0A8X7BXB9_9ARAC</name>
<dbReference type="Proteomes" id="UP000886998">
    <property type="component" value="Unassembled WGS sequence"/>
</dbReference>
<organism evidence="1 2">
    <name type="scientific">Trichonephila inaurata madagascariensis</name>
    <dbReference type="NCBI Taxonomy" id="2747483"/>
    <lineage>
        <taxon>Eukaryota</taxon>
        <taxon>Metazoa</taxon>
        <taxon>Ecdysozoa</taxon>
        <taxon>Arthropoda</taxon>
        <taxon>Chelicerata</taxon>
        <taxon>Arachnida</taxon>
        <taxon>Araneae</taxon>
        <taxon>Araneomorphae</taxon>
        <taxon>Entelegynae</taxon>
        <taxon>Araneoidea</taxon>
        <taxon>Nephilidae</taxon>
        <taxon>Trichonephila</taxon>
        <taxon>Trichonephila inaurata</taxon>
    </lineage>
</organism>
<dbReference type="AlphaFoldDB" id="A0A8X7BXB9"/>
<evidence type="ECO:0000313" key="2">
    <source>
        <dbReference type="Proteomes" id="UP000886998"/>
    </source>
</evidence>
<accession>A0A8X7BXB9</accession>
<sequence>MKGLDEPPFSKSLLECFTSIRVGDSPKIRKTVVHLLSIPWDRSSLMCFFVTCLFLKTGILCSCNPESIIEGGRGRFAQIELLAAILN</sequence>
<comment type="caution">
    <text evidence="1">The sequence shown here is derived from an EMBL/GenBank/DDBJ whole genome shotgun (WGS) entry which is preliminary data.</text>
</comment>
<evidence type="ECO:0000313" key="1">
    <source>
        <dbReference type="EMBL" id="GFY45364.1"/>
    </source>
</evidence>
<reference evidence="1" key="1">
    <citation type="submission" date="2020-08" db="EMBL/GenBank/DDBJ databases">
        <title>Multicomponent nature underlies the extraordinary mechanical properties of spider dragline silk.</title>
        <authorList>
            <person name="Kono N."/>
            <person name="Nakamura H."/>
            <person name="Mori M."/>
            <person name="Yoshida Y."/>
            <person name="Ohtoshi R."/>
            <person name="Malay A.D."/>
            <person name="Moran D.A.P."/>
            <person name="Tomita M."/>
            <person name="Numata K."/>
            <person name="Arakawa K."/>
        </authorList>
    </citation>
    <scope>NUCLEOTIDE SEQUENCE</scope>
</reference>
<keyword evidence="2" id="KW-1185">Reference proteome</keyword>
<protein>
    <submittedName>
        <fullName evidence="1">Uncharacterized protein</fullName>
    </submittedName>
</protein>
<gene>
    <name evidence="1" type="ORF">TNIN_464071</name>
</gene>
<dbReference type="EMBL" id="BMAV01004811">
    <property type="protein sequence ID" value="GFY45364.1"/>
    <property type="molecule type" value="Genomic_DNA"/>
</dbReference>